<name>A0ABW3J842_9HYPH</name>
<evidence type="ECO:0000259" key="2">
    <source>
        <dbReference type="Pfam" id="PF04233"/>
    </source>
</evidence>
<gene>
    <name evidence="3" type="ORF">ACFQ2F_02910</name>
</gene>
<protein>
    <submittedName>
        <fullName evidence="3">Phage minor head protein</fullName>
    </submittedName>
</protein>
<proteinExistence type="predicted"/>
<keyword evidence="4" id="KW-1185">Reference proteome</keyword>
<reference evidence="4" key="1">
    <citation type="journal article" date="2019" name="Int. J. Syst. Evol. Microbiol.">
        <title>The Global Catalogue of Microorganisms (GCM) 10K type strain sequencing project: providing services to taxonomists for standard genome sequencing and annotation.</title>
        <authorList>
            <consortium name="The Broad Institute Genomics Platform"/>
            <consortium name="The Broad Institute Genome Sequencing Center for Infectious Disease"/>
            <person name="Wu L."/>
            <person name="Ma J."/>
        </authorList>
    </citation>
    <scope>NUCLEOTIDE SEQUENCE [LARGE SCALE GENOMIC DNA]</scope>
    <source>
        <strain evidence="4">CCUG 61697</strain>
    </source>
</reference>
<comment type="caution">
    <text evidence="3">The sequence shown here is derived from an EMBL/GenBank/DDBJ whole genome shotgun (WGS) entry which is preliminary data.</text>
</comment>
<accession>A0ABW3J842</accession>
<dbReference type="NCBIfam" id="TIGR01641">
    <property type="entry name" value="phageSPP1_gp7"/>
    <property type="match status" value="1"/>
</dbReference>
<evidence type="ECO:0000256" key="1">
    <source>
        <dbReference type="SAM" id="MobiDB-lite"/>
    </source>
</evidence>
<dbReference type="InterPro" id="IPR006528">
    <property type="entry name" value="Phage_head_morphogenesis_dom"/>
</dbReference>
<evidence type="ECO:0000313" key="4">
    <source>
        <dbReference type="Proteomes" id="UP001597102"/>
    </source>
</evidence>
<dbReference type="Pfam" id="PF04233">
    <property type="entry name" value="Phage_Mu_F"/>
    <property type="match status" value="1"/>
</dbReference>
<evidence type="ECO:0000313" key="3">
    <source>
        <dbReference type="EMBL" id="MFD0986045.1"/>
    </source>
</evidence>
<organism evidence="3 4">
    <name type="scientific">Methyloligella solikamskensis</name>
    <dbReference type="NCBI Taxonomy" id="1177756"/>
    <lineage>
        <taxon>Bacteria</taxon>
        <taxon>Pseudomonadati</taxon>
        <taxon>Pseudomonadota</taxon>
        <taxon>Alphaproteobacteria</taxon>
        <taxon>Hyphomicrobiales</taxon>
        <taxon>Hyphomicrobiaceae</taxon>
        <taxon>Methyloligella</taxon>
    </lineage>
</organism>
<feature type="domain" description="Phage head morphogenesis" evidence="2">
    <location>
        <begin position="21"/>
        <end position="75"/>
    </location>
</feature>
<sequence>MCCKAFEAYLRYGTPIDLAAKAAAKEAHPTTHYIWRTQRDGKVRPSHRENAGKIFAWDDPPPTGHPGEDYGCRCWAEPYAPAAQEYFTITMQDVSDEGSPWGSADFVYHYFFGGGRTVTLRETGTLRAVVAEFRKLAVDVPTKLPGQIADKAREGSSGSFEDRFGRSYQMQKIVFSLGDTTIEGPFKGAAKKTHAMLELNGEITFEQSDKFRDPVDVEEILKPFLERIDMLIRQAEADNIVGSGAIQIYVEALLGRTCLGIRPNSRSSQSLHRSPDQRNLERSGQHPHRARRDAIRYCRSVARDVFGQSVDGLRQEPVQI</sequence>
<feature type="region of interest" description="Disordered" evidence="1">
    <location>
        <begin position="264"/>
        <end position="291"/>
    </location>
</feature>
<dbReference type="EMBL" id="JBHTJO010000001">
    <property type="protein sequence ID" value="MFD0986045.1"/>
    <property type="molecule type" value="Genomic_DNA"/>
</dbReference>
<dbReference type="Proteomes" id="UP001597102">
    <property type="component" value="Unassembled WGS sequence"/>
</dbReference>
<dbReference type="RefSeq" id="WP_379085436.1">
    <property type="nucleotide sequence ID" value="NZ_JBHTJO010000001.1"/>
</dbReference>
<feature type="compositionally biased region" description="Basic and acidic residues" evidence="1">
    <location>
        <begin position="273"/>
        <end position="284"/>
    </location>
</feature>